<dbReference type="SUPFAM" id="SSF53649">
    <property type="entry name" value="Alkaline phosphatase-like"/>
    <property type="match status" value="1"/>
</dbReference>
<dbReference type="Proteomes" id="UP000319908">
    <property type="component" value="Unassembled WGS sequence"/>
</dbReference>
<dbReference type="InterPro" id="IPR050738">
    <property type="entry name" value="Sulfatase"/>
</dbReference>
<evidence type="ECO:0000313" key="6">
    <source>
        <dbReference type="EMBL" id="TWU10481.1"/>
    </source>
</evidence>
<dbReference type="InterPro" id="IPR017850">
    <property type="entry name" value="Alkaline_phosphatase_core_sf"/>
</dbReference>
<reference evidence="6 7" key="1">
    <citation type="journal article" date="2020" name="Antonie Van Leeuwenhoek">
        <title>Rhodopirellula heiligendammensis sp. nov., Rhodopirellula pilleata sp. nov., and Rhodopirellula solitaria sp. nov. isolated from natural or artificial marine surfaces in Northern Germany and California, USA, and emended description of the genus Rhodopirellula.</title>
        <authorList>
            <person name="Kallscheuer N."/>
            <person name="Wiegand S."/>
            <person name="Jogler M."/>
            <person name="Boedeker C."/>
            <person name="Peeters S.H."/>
            <person name="Rast P."/>
            <person name="Heuer A."/>
            <person name="Jetten M.S.M."/>
            <person name="Rohde M."/>
            <person name="Jogler C."/>
        </authorList>
    </citation>
    <scope>NUCLEOTIDE SEQUENCE [LARGE SCALE GENOMIC DNA]</scope>
    <source>
        <strain evidence="6 7">Poly21</strain>
    </source>
</reference>
<dbReference type="EMBL" id="SJPU01000003">
    <property type="protein sequence ID" value="TWU10481.1"/>
    <property type="molecule type" value="Genomic_DNA"/>
</dbReference>
<dbReference type="InterPro" id="IPR024607">
    <property type="entry name" value="Sulfatase_CS"/>
</dbReference>
<accession>A0A5C6BG61</accession>
<dbReference type="Gene3D" id="2.60.120.260">
    <property type="entry name" value="Galactose-binding domain-like"/>
    <property type="match status" value="1"/>
</dbReference>
<gene>
    <name evidence="6" type="primary">atsA_56</name>
    <name evidence="6" type="ORF">Poly21_43850</name>
</gene>
<keyword evidence="3 6" id="KW-0378">Hydrolase</keyword>
<dbReference type="EC" id="3.1.6.1" evidence="6"/>
<keyword evidence="2" id="KW-0479">Metal-binding</keyword>
<organism evidence="6 7">
    <name type="scientific">Allorhodopirellula heiligendammensis</name>
    <dbReference type="NCBI Taxonomy" id="2714739"/>
    <lineage>
        <taxon>Bacteria</taxon>
        <taxon>Pseudomonadati</taxon>
        <taxon>Planctomycetota</taxon>
        <taxon>Planctomycetia</taxon>
        <taxon>Pirellulales</taxon>
        <taxon>Pirellulaceae</taxon>
        <taxon>Allorhodopirellula</taxon>
    </lineage>
</organism>
<evidence type="ECO:0000256" key="4">
    <source>
        <dbReference type="ARBA" id="ARBA00022837"/>
    </source>
</evidence>
<protein>
    <submittedName>
        <fullName evidence="6">Arylsulfatase</fullName>
        <ecNumber evidence="6">3.1.6.1</ecNumber>
    </submittedName>
</protein>
<dbReference type="Pfam" id="PF00884">
    <property type="entry name" value="Sulfatase"/>
    <property type="match status" value="1"/>
</dbReference>
<comment type="similarity">
    <text evidence="1">Belongs to the sulfatase family.</text>
</comment>
<dbReference type="Gene3D" id="3.40.720.10">
    <property type="entry name" value="Alkaline Phosphatase, subunit A"/>
    <property type="match status" value="1"/>
</dbReference>
<dbReference type="PANTHER" id="PTHR42693">
    <property type="entry name" value="ARYLSULFATASE FAMILY MEMBER"/>
    <property type="match status" value="1"/>
</dbReference>
<dbReference type="RefSeq" id="WP_302119895.1">
    <property type="nucleotide sequence ID" value="NZ_SJPU01000003.1"/>
</dbReference>
<evidence type="ECO:0000256" key="1">
    <source>
        <dbReference type="ARBA" id="ARBA00008779"/>
    </source>
</evidence>
<keyword evidence="4" id="KW-0106">Calcium</keyword>
<dbReference type="PANTHER" id="PTHR42693:SF53">
    <property type="entry name" value="ENDO-4-O-SULFATASE"/>
    <property type="match status" value="1"/>
</dbReference>
<dbReference type="GO" id="GO:0046872">
    <property type="term" value="F:metal ion binding"/>
    <property type="evidence" value="ECO:0007669"/>
    <property type="project" value="UniProtKB-KW"/>
</dbReference>
<proteinExistence type="inferred from homology"/>
<feature type="domain" description="Sulfatase N-terminal" evidence="5">
    <location>
        <begin position="65"/>
        <end position="374"/>
    </location>
</feature>
<dbReference type="AlphaFoldDB" id="A0A5C6BG61"/>
<dbReference type="GO" id="GO:0004065">
    <property type="term" value="F:arylsulfatase activity"/>
    <property type="evidence" value="ECO:0007669"/>
    <property type="project" value="UniProtKB-EC"/>
</dbReference>
<evidence type="ECO:0000313" key="7">
    <source>
        <dbReference type="Proteomes" id="UP000319908"/>
    </source>
</evidence>
<dbReference type="PROSITE" id="PS00523">
    <property type="entry name" value="SULFATASE_1"/>
    <property type="match status" value="1"/>
</dbReference>
<dbReference type="CDD" id="cd16146">
    <property type="entry name" value="ARS_like"/>
    <property type="match status" value="1"/>
</dbReference>
<comment type="caution">
    <text evidence="6">The sequence shown here is derived from an EMBL/GenBank/DDBJ whole genome shotgun (WGS) entry which is preliminary data.</text>
</comment>
<sequence>MQRMIFKMIQLLGQPTYEPVGATSRRFFRLPLLHLTMRLALSAAFVLLASLFRTAPLRADENDRPNVVVILADDQGWGDLSLHGNPNLSTPHIDSLARDGAHLENFYVCAVCSPTRAEFLTGRYHTRMGVYSTSAGGERFDAGEQTIAELFQRAGYATAAYGKWHSGMQWPYHPNARGFDDFYGFCSGHWGNYFDPMLEHNGQIVQGQGFLPDDLTNHTLDFISDHSGKPFFVYLALNTPHSPMQVPQEYWDRFSDKEIVPDPAAENAKKQDTPHTRAALAMCENIDDNVGRLLNHLQSTGIADNTLVVYFSDNGPNGSRFNGGMRGRKGATFEGGLRSPCLIRYPRRIAPETTVKSIGGAIDVLPTLCEFAGIDWESQQLPDRPVDGLSLVRQLTGQLPSGSSGERMLFSTWHQRPTVRTQRYRYHDNGGLFDIVNDRGENNDISGAEPATANQLAEKLRDWKSTWADAENQQFRPFPLGHPEATWTQLPARDAEFSGTIQRSNRYPNCTYLRNWIDTDSEITWDVDVLSPGRYEVQLYYACPQADIGSSVELSLGTETLNATISRPVESPLLGAADDRVARQEGYVRNWQPMTLGMMELTPGREKLRLKATEVAGSQVAEMRLIMFRRLP</sequence>
<dbReference type="InterPro" id="IPR000917">
    <property type="entry name" value="Sulfatase_N"/>
</dbReference>
<keyword evidence="7" id="KW-1185">Reference proteome</keyword>
<evidence type="ECO:0000256" key="2">
    <source>
        <dbReference type="ARBA" id="ARBA00022723"/>
    </source>
</evidence>
<evidence type="ECO:0000259" key="5">
    <source>
        <dbReference type="Pfam" id="PF00884"/>
    </source>
</evidence>
<evidence type="ECO:0000256" key="3">
    <source>
        <dbReference type="ARBA" id="ARBA00022801"/>
    </source>
</evidence>
<name>A0A5C6BG61_9BACT</name>